<accession>A0A4P6LUL2</accession>
<dbReference type="AlphaFoldDB" id="A0A4P6LUL2"/>
<dbReference type="KEGG" id="bpro:PMF13cell1_01632"/>
<organism evidence="1 2">
    <name type="scientific">Blautia producta</name>
    <dbReference type="NCBI Taxonomy" id="33035"/>
    <lineage>
        <taxon>Bacteria</taxon>
        <taxon>Bacillati</taxon>
        <taxon>Bacillota</taxon>
        <taxon>Clostridia</taxon>
        <taxon>Lachnospirales</taxon>
        <taxon>Lachnospiraceae</taxon>
        <taxon>Blautia</taxon>
    </lineage>
</organism>
<dbReference type="EMBL" id="CP035945">
    <property type="protein sequence ID" value="QBE96094.1"/>
    <property type="molecule type" value="Genomic_DNA"/>
</dbReference>
<evidence type="ECO:0008006" key="3">
    <source>
        <dbReference type="Google" id="ProtNLM"/>
    </source>
</evidence>
<protein>
    <recommendedName>
        <fullName evidence="3">DUF2284 domain-containing protein</fullName>
    </recommendedName>
</protein>
<evidence type="ECO:0000313" key="1">
    <source>
        <dbReference type="EMBL" id="QBE96094.1"/>
    </source>
</evidence>
<dbReference type="Proteomes" id="UP000289794">
    <property type="component" value="Chromosome"/>
</dbReference>
<dbReference type="InterPro" id="IPR019271">
    <property type="entry name" value="DUF2284_metal-binding"/>
</dbReference>
<dbReference type="Pfam" id="PF10050">
    <property type="entry name" value="DUF2284"/>
    <property type="match status" value="1"/>
</dbReference>
<sequence>MINYEELEKLGTDTGFSHIAPLKCSTIELLPEVRQMCEANTCGMYGKRWSCPPGCGTLEDCRAKIQQYQNGILVQTVGELEDAMDGETMMETEALHKKNFFAMEKLLRETYPDMLAIGAGCCTRCETCTYPDEPCRFPKKAFSSMEAYGMLVTQICKANDMTYYYGPCTIAYTSCFLLE</sequence>
<proteinExistence type="predicted"/>
<name>A0A4P6LUL2_9FIRM</name>
<dbReference type="RefSeq" id="WP_029470965.1">
    <property type="nucleotide sequence ID" value="NZ_AP031439.1"/>
</dbReference>
<gene>
    <name evidence="1" type="ORF">PMF13cell1_01632</name>
</gene>
<reference evidence="1 2" key="1">
    <citation type="submission" date="2019-01" db="EMBL/GenBank/DDBJ databases">
        <title>PMF-metabolizing Aryl O-demethylase.</title>
        <authorList>
            <person name="Kim M."/>
        </authorList>
    </citation>
    <scope>NUCLEOTIDE SEQUENCE [LARGE SCALE GENOMIC DNA]</scope>
    <source>
        <strain evidence="1 2">PMF1</strain>
    </source>
</reference>
<evidence type="ECO:0000313" key="2">
    <source>
        <dbReference type="Proteomes" id="UP000289794"/>
    </source>
</evidence>